<accession>A0A6J3LDL2</accession>
<organism evidence="2 3">
    <name type="scientific">Bombus vosnesenskii</name>
    <dbReference type="NCBI Taxonomy" id="207650"/>
    <lineage>
        <taxon>Eukaryota</taxon>
        <taxon>Metazoa</taxon>
        <taxon>Ecdysozoa</taxon>
        <taxon>Arthropoda</taxon>
        <taxon>Hexapoda</taxon>
        <taxon>Insecta</taxon>
        <taxon>Pterygota</taxon>
        <taxon>Neoptera</taxon>
        <taxon>Endopterygota</taxon>
        <taxon>Hymenoptera</taxon>
        <taxon>Apocrita</taxon>
        <taxon>Aculeata</taxon>
        <taxon>Apoidea</taxon>
        <taxon>Anthophila</taxon>
        <taxon>Apidae</taxon>
        <taxon>Bombus</taxon>
        <taxon>Pyrobombus</taxon>
    </lineage>
</organism>
<feature type="region of interest" description="Disordered" evidence="1">
    <location>
        <begin position="1"/>
        <end position="34"/>
    </location>
</feature>
<gene>
    <name evidence="3" type="primary">LOC117241628</name>
</gene>
<dbReference type="GeneID" id="117241628"/>
<evidence type="ECO:0000256" key="1">
    <source>
        <dbReference type="SAM" id="MobiDB-lite"/>
    </source>
</evidence>
<dbReference type="AlphaFoldDB" id="A0A6J3LDL2"/>
<dbReference type="RefSeq" id="XP_033363412.1">
    <property type="nucleotide sequence ID" value="XM_033507521.1"/>
</dbReference>
<dbReference type="Proteomes" id="UP000504631">
    <property type="component" value="Unplaced"/>
</dbReference>
<sequence length="351" mass="40045">MPNIRKIKSFSDNDDSQNQIQRDRKMRENRKRSNDKYQNIKNKQLCKIKLAKYIVNDLKNYGPGNLLHVYALSTITGKSIRIWRSKDSLYETIDDPTNQRSTKDFIDVEYHEQSNLTGHWTLLNNIDPINVELDLNACLFAVIAAQSGESADDLRNNTIDFLTNNSKHLIDQIDKFLSSNNNAKQLMIGGARYIGTSPRAAGIILDRSQNVLCHDCRALGHPRGHASDRFATGPEDSVENYSRTTHSRKSGFLSRTDQDNVAHLVLSHAKARRAMEELNTGATSIAVELSRRDLQTNHFILPQMKEFYNGTADSEELNTNCVIIVLRHHIGKYRDPNADVFVHTFYPKHYC</sequence>
<evidence type="ECO:0000313" key="2">
    <source>
        <dbReference type="Proteomes" id="UP000504631"/>
    </source>
</evidence>
<protein>
    <submittedName>
        <fullName evidence="3">Uncharacterized protein LOC117241628</fullName>
    </submittedName>
</protein>
<feature type="compositionally biased region" description="Basic and acidic residues" evidence="1">
    <location>
        <begin position="21"/>
        <end position="34"/>
    </location>
</feature>
<keyword evidence="2" id="KW-1185">Reference proteome</keyword>
<evidence type="ECO:0000313" key="3">
    <source>
        <dbReference type="RefSeq" id="XP_033363412.1"/>
    </source>
</evidence>
<feature type="region of interest" description="Disordered" evidence="1">
    <location>
        <begin position="227"/>
        <end position="251"/>
    </location>
</feature>
<name>A0A6J3LDL2_9HYME</name>
<dbReference type="KEGG" id="bvk:117241628"/>
<proteinExistence type="predicted"/>
<reference evidence="3" key="1">
    <citation type="submission" date="2025-08" db="UniProtKB">
        <authorList>
            <consortium name="RefSeq"/>
        </authorList>
    </citation>
    <scope>IDENTIFICATION</scope>
    <source>
        <tissue evidence="3">Muscle</tissue>
    </source>
</reference>